<sequence length="82" mass="9788">MSIQQTEPGRKMHGFDLVDADLDHLERAIGEPENRTLTREYWRRRVLDICRRFELTHEQRLRVDILLARLAHRQGSPEPGER</sequence>
<dbReference type="OrthoDB" id="9108754at2"/>
<evidence type="ECO:0000313" key="1">
    <source>
        <dbReference type="EMBL" id="SMF66411.1"/>
    </source>
</evidence>
<dbReference type="Proteomes" id="UP000192911">
    <property type="component" value="Unassembled WGS sequence"/>
</dbReference>
<protein>
    <submittedName>
        <fullName evidence="1">Uncharacterized protein</fullName>
    </submittedName>
</protein>
<dbReference type="GeneID" id="95551793"/>
<name>A0A1X7GB94_TRICW</name>
<accession>A0A1X7GB94</accession>
<keyword evidence="2" id="KW-1185">Reference proteome</keyword>
<evidence type="ECO:0000313" key="2">
    <source>
        <dbReference type="Proteomes" id="UP000192911"/>
    </source>
</evidence>
<organism evidence="1 2">
    <name type="scientific">Trinickia caryophylli</name>
    <name type="common">Paraburkholderia caryophylli</name>
    <dbReference type="NCBI Taxonomy" id="28094"/>
    <lineage>
        <taxon>Bacteria</taxon>
        <taxon>Pseudomonadati</taxon>
        <taxon>Pseudomonadota</taxon>
        <taxon>Betaproteobacteria</taxon>
        <taxon>Burkholderiales</taxon>
        <taxon>Burkholderiaceae</taxon>
        <taxon>Trinickia</taxon>
    </lineage>
</organism>
<reference evidence="2" key="1">
    <citation type="submission" date="2017-04" db="EMBL/GenBank/DDBJ databases">
        <authorList>
            <person name="Varghese N."/>
            <person name="Submissions S."/>
        </authorList>
    </citation>
    <scope>NUCLEOTIDE SEQUENCE [LARGE SCALE GENOMIC DNA]</scope>
    <source>
        <strain evidence="2">Ballard 720</strain>
    </source>
</reference>
<dbReference type="EMBL" id="FXAH01000014">
    <property type="protein sequence ID" value="SMF66411.1"/>
    <property type="molecule type" value="Genomic_DNA"/>
</dbReference>
<dbReference type="AlphaFoldDB" id="A0A1X7GB94"/>
<dbReference type="RefSeq" id="WP_085229546.1">
    <property type="nucleotide sequence ID" value="NZ_BSQD01000013.1"/>
</dbReference>
<proteinExistence type="predicted"/>
<gene>
    <name evidence="1" type="ORF">SAMN06295900_114115</name>
</gene>